<feature type="region of interest" description="Disordered" evidence="1">
    <location>
        <begin position="1"/>
        <end position="20"/>
    </location>
</feature>
<organism evidence="2 3">
    <name type="scientific">Blattamonas nauphoetae</name>
    <dbReference type="NCBI Taxonomy" id="2049346"/>
    <lineage>
        <taxon>Eukaryota</taxon>
        <taxon>Metamonada</taxon>
        <taxon>Preaxostyla</taxon>
        <taxon>Oxymonadida</taxon>
        <taxon>Blattamonas</taxon>
    </lineage>
</organism>
<keyword evidence="3" id="KW-1185">Reference proteome</keyword>
<evidence type="ECO:0000256" key="1">
    <source>
        <dbReference type="SAM" id="MobiDB-lite"/>
    </source>
</evidence>
<evidence type="ECO:0000313" key="3">
    <source>
        <dbReference type="Proteomes" id="UP001281761"/>
    </source>
</evidence>
<accession>A0ABQ9XD96</accession>
<feature type="region of interest" description="Disordered" evidence="1">
    <location>
        <begin position="38"/>
        <end position="58"/>
    </location>
</feature>
<dbReference type="Proteomes" id="UP001281761">
    <property type="component" value="Unassembled WGS sequence"/>
</dbReference>
<sequence>MLSAIAEEALSSPTPYSTLSSHPLHELWTTTLHLLKTSPKASGNNVHADVTKNPKLSE</sequence>
<reference evidence="2 3" key="1">
    <citation type="journal article" date="2022" name="bioRxiv">
        <title>Genomics of Preaxostyla Flagellates Illuminates Evolutionary Transitions and the Path Towards Mitochondrial Loss.</title>
        <authorList>
            <person name="Novak L.V.F."/>
            <person name="Treitli S.C."/>
            <person name="Pyrih J."/>
            <person name="Halakuc P."/>
            <person name="Pipaliya S.V."/>
            <person name="Vacek V."/>
            <person name="Brzon O."/>
            <person name="Soukal P."/>
            <person name="Eme L."/>
            <person name="Dacks J.B."/>
            <person name="Karnkowska A."/>
            <person name="Elias M."/>
            <person name="Hampl V."/>
        </authorList>
    </citation>
    <scope>NUCLEOTIDE SEQUENCE [LARGE SCALE GENOMIC DNA]</scope>
    <source>
        <strain evidence="2">NAU3</strain>
        <tissue evidence="2">Gut</tissue>
    </source>
</reference>
<proteinExistence type="predicted"/>
<evidence type="ECO:0000313" key="2">
    <source>
        <dbReference type="EMBL" id="KAK2950473.1"/>
    </source>
</evidence>
<name>A0ABQ9XD96_9EUKA</name>
<feature type="compositionally biased region" description="Basic and acidic residues" evidence="1">
    <location>
        <begin position="49"/>
        <end position="58"/>
    </location>
</feature>
<gene>
    <name evidence="2" type="ORF">BLNAU_14591</name>
</gene>
<comment type="caution">
    <text evidence="2">The sequence shown here is derived from an EMBL/GenBank/DDBJ whole genome shotgun (WGS) entry which is preliminary data.</text>
</comment>
<feature type="compositionally biased region" description="Low complexity" evidence="1">
    <location>
        <begin position="10"/>
        <end position="20"/>
    </location>
</feature>
<protein>
    <submittedName>
        <fullName evidence="2">Uncharacterized protein</fullName>
    </submittedName>
</protein>
<dbReference type="EMBL" id="JARBJD010000135">
    <property type="protein sequence ID" value="KAK2950473.1"/>
    <property type="molecule type" value="Genomic_DNA"/>
</dbReference>